<dbReference type="SUPFAM" id="SSF52949">
    <property type="entry name" value="Macro domain-like"/>
    <property type="match status" value="1"/>
</dbReference>
<dbReference type="AlphaFoldDB" id="A0A6J4ULW6"/>
<dbReference type="InterPro" id="IPR002589">
    <property type="entry name" value="Macro_dom"/>
</dbReference>
<feature type="domain" description="Macro" evidence="1">
    <location>
        <begin position="4"/>
        <end position="188"/>
    </location>
</feature>
<evidence type="ECO:0000259" key="1">
    <source>
        <dbReference type="PROSITE" id="PS51154"/>
    </source>
</evidence>
<accession>A0A6J4ULW6</accession>
<reference evidence="2" key="1">
    <citation type="submission" date="2020-02" db="EMBL/GenBank/DDBJ databases">
        <authorList>
            <person name="Meier V. D."/>
        </authorList>
    </citation>
    <scope>NUCLEOTIDE SEQUENCE</scope>
    <source>
        <strain evidence="2">AVDCRST_MAG73</strain>
    </source>
</reference>
<organism evidence="2">
    <name type="scientific">uncultured Thermomicrobiales bacterium</name>
    <dbReference type="NCBI Taxonomy" id="1645740"/>
    <lineage>
        <taxon>Bacteria</taxon>
        <taxon>Pseudomonadati</taxon>
        <taxon>Thermomicrobiota</taxon>
        <taxon>Thermomicrobia</taxon>
        <taxon>Thermomicrobiales</taxon>
        <taxon>environmental samples</taxon>
    </lineage>
</organism>
<dbReference type="Pfam" id="PF01661">
    <property type="entry name" value="Macro"/>
    <property type="match status" value="1"/>
</dbReference>
<dbReference type="Gene3D" id="3.40.220.10">
    <property type="entry name" value="Leucine Aminopeptidase, subunit E, domain 1"/>
    <property type="match status" value="1"/>
</dbReference>
<sequence length="196" mass="19595">MTGTRTGDDVRFGRTLVGATAGDLLAQPVEALVLAANRRGLLGAGPAGSVRIAAGPDVEREAMAQAPLPLGGAVVTSAGRLDARGVRSIVHAVIAGALGDASTVPTVRRALTAALAAVDAAKLRSVAIPPLGAGTGPGQLAAASVAAALVDEAVAYLRRSPTRLERIVFVAAVPADVPAFAAAIERARSRSWKQSA</sequence>
<dbReference type="EMBL" id="CADCWE010000209">
    <property type="protein sequence ID" value="CAA9554508.1"/>
    <property type="molecule type" value="Genomic_DNA"/>
</dbReference>
<name>A0A6J4ULW6_9BACT</name>
<protein>
    <recommendedName>
        <fullName evidence="1">Macro domain-containing protein</fullName>
    </recommendedName>
</protein>
<dbReference type="SMART" id="SM00506">
    <property type="entry name" value="A1pp"/>
    <property type="match status" value="1"/>
</dbReference>
<proteinExistence type="predicted"/>
<dbReference type="PROSITE" id="PS51154">
    <property type="entry name" value="MACRO"/>
    <property type="match status" value="1"/>
</dbReference>
<dbReference type="InterPro" id="IPR043472">
    <property type="entry name" value="Macro_dom-like"/>
</dbReference>
<gene>
    <name evidence="2" type="ORF">AVDCRST_MAG73-3166</name>
</gene>
<evidence type="ECO:0000313" key="2">
    <source>
        <dbReference type="EMBL" id="CAA9554508.1"/>
    </source>
</evidence>